<dbReference type="OrthoDB" id="2382185at2"/>
<evidence type="ECO:0000259" key="1">
    <source>
        <dbReference type="Pfam" id="PF07435"/>
    </source>
</evidence>
<organism evidence="2 3">
    <name type="scientific">Desemzia incerta</name>
    <dbReference type="NCBI Taxonomy" id="82801"/>
    <lineage>
        <taxon>Bacteria</taxon>
        <taxon>Bacillati</taxon>
        <taxon>Bacillota</taxon>
        <taxon>Bacilli</taxon>
        <taxon>Lactobacillales</taxon>
        <taxon>Carnobacteriaceae</taxon>
        <taxon>Desemzia</taxon>
    </lineage>
</organism>
<accession>A0A1I5XCR2</accession>
<dbReference type="InterPro" id="IPR042274">
    <property type="entry name" value="YycH/YycI_2"/>
</dbReference>
<dbReference type="Gene3D" id="3.10.450.310">
    <property type="match status" value="1"/>
</dbReference>
<name>A0A1I5XCR2_9LACT</name>
<dbReference type="STRING" id="82801.SAMN04488506_1359"/>
<gene>
    <name evidence="2" type="ORF">SAMN04488506_1359</name>
</gene>
<evidence type="ECO:0000313" key="3">
    <source>
        <dbReference type="Proteomes" id="UP000199136"/>
    </source>
</evidence>
<dbReference type="RefSeq" id="WP_092480407.1">
    <property type="nucleotide sequence ID" value="NZ_FOXW01000004.1"/>
</dbReference>
<dbReference type="EMBL" id="FOXW01000004">
    <property type="protein sequence ID" value="SFQ29772.1"/>
    <property type="molecule type" value="Genomic_DNA"/>
</dbReference>
<evidence type="ECO:0000313" key="2">
    <source>
        <dbReference type="EMBL" id="SFQ29772.1"/>
    </source>
</evidence>
<feature type="domain" description="Regulatory protein YycH" evidence="1">
    <location>
        <begin position="6"/>
        <end position="428"/>
    </location>
</feature>
<dbReference type="AlphaFoldDB" id="A0A1I5XCR2"/>
<dbReference type="CDD" id="cd15787">
    <property type="entry name" value="YycH_N"/>
    <property type="match status" value="1"/>
</dbReference>
<keyword evidence="3" id="KW-1185">Reference proteome</keyword>
<sequence>MNWALIRKITLTVLIMLSLFLTVLIWRNPGGYVVQTDTPETSVISSVTFDRQLSSVFGPTEVVYHTNQSSLLTKDSKVLGNMFSVFQEWEVTDIADPITLNGDNYIESVTESRAVELIFSNSIPFGVYQETFSFLPREYENRTFNRMYIPIDNPQSVYFYNTHSMLFYEAEASNIDLDLLTQVLNDDKVEYLQAESVSLKEHIVYLPVEPFEMPVLNYLVEEQPNSLFIERLFEDTSEIQTVINDELSRYYDYFSELSINNDKDMLTYTRPSVTNEGVSLTTTVLNSFNKLIRYEHWPNEVYYYGYSSVTTEVEFRRYIKGYPIFGEPDYGGTFITVADNNVTSLEMPTIVAQTPISDDHSDEKMYSSQNIEEVLANAGHDLETVDDIKVGYIWNYSSESNRVVTLVPSWYVEINGNWMSLQSVVNEDKGGADDGF</sequence>
<protein>
    <submittedName>
        <fullName evidence="2">Two-component signal transduction system YycFG, regulatory protein YycH</fullName>
    </submittedName>
</protein>
<dbReference type="InterPro" id="IPR009996">
    <property type="entry name" value="YycH"/>
</dbReference>
<dbReference type="Proteomes" id="UP000199136">
    <property type="component" value="Unassembled WGS sequence"/>
</dbReference>
<reference evidence="2 3" key="1">
    <citation type="submission" date="2016-10" db="EMBL/GenBank/DDBJ databases">
        <authorList>
            <person name="de Groot N.N."/>
        </authorList>
    </citation>
    <scope>NUCLEOTIDE SEQUENCE [LARGE SCALE GENOMIC DNA]</scope>
    <source>
        <strain evidence="2 3">DSM 20581</strain>
    </source>
</reference>
<proteinExistence type="predicted"/>
<dbReference type="Gene3D" id="3.30.310.160">
    <property type="entry name" value="YycH protein, domain 2"/>
    <property type="match status" value="1"/>
</dbReference>
<dbReference type="Pfam" id="PF07435">
    <property type="entry name" value="YycH"/>
    <property type="match status" value="1"/>
</dbReference>